<dbReference type="Proteomes" id="UP000028547">
    <property type="component" value="Unassembled WGS sequence"/>
</dbReference>
<dbReference type="PANTHER" id="PTHR39199:SF1">
    <property type="entry name" value="BLR5128 PROTEIN"/>
    <property type="match status" value="1"/>
</dbReference>
<dbReference type="Gene3D" id="3.30.2130.10">
    <property type="entry name" value="VC0802-like"/>
    <property type="match status" value="1"/>
</dbReference>
<dbReference type="EMBL" id="JPMI01000077">
    <property type="protein sequence ID" value="KFA92888.1"/>
    <property type="molecule type" value="Genomic_DNA"/>
</dbReference>
<feature type="domain" description="DUF2241" evidence="1">
    <location>
        <begin position="2"/>
        <end position="71"/>
    </location>
</feature>
<organism evidence="2 3">
    <name type="scientific">Archangium violaceum Cb vi76</name>
    <dbReference type="NCBI Taxonomy" id="1406225"/>
    <lineage>
        <taxon>Bacteria</taxon>
        <taxon>Pseudomonadati</taxon>
        <taxon>Myxococcota</taxon>
        <taxon>Myxococcia</taxon>
        <taxon>Myxococcales</taxon>
        <taxon>Cystobacterineae</taxon>
        <taxon>Archangiaceae</taxon>
        <taxon>Archangium</taxon>
    </lineage>
</organism>
<sequence>MSGETNLEVLLKSMKPVLRGGEFVFLTTRRSLLEALPLEPLGLFHEEEGLTLILPREKADAAGLPYSAVFRMITLSVHSSLEAVGFLAAITNRLASRGISVNPVSAYFHDHLFVPSARAEESLEVLAGFARGDSAPA</sequence>
<dbReference type="RefSeq" id="WP_043393956.1">
    <property type="nucleotide sequence ID" value="NZ_JPMI01000077.1"/>
</dbReference>
<evidence type="ECO:0000313" key="3">
    <source>
        <dbReference type="Proteomes" id="UP000028547"/>
    </source>
</evidence>
<gene>
    <name evidence="2" type="ORF">Q664_12625</name>
</gene>
<evidence type="ECO:0000313" key="2">
    <source>
        <dbReference type="EMBL" id="KFA92888.1"/>
    </source>
</evidence>
<dbReference type="AlphaFoldDB" id="A0A084SWQ3"/>
<dbReference type="InterPro" id="IPR045865">
    <property type="entry name" value="ACT-like_dom_sf"/>
</dbReference>
<reference evidence="2 3" key="1">
    <citation type="submission" date="2014-07" db="EMBL/GenBank/DDBJ databases">
        <title>Draft Genome Sequence of Gephyronic Acid Producer, Cystobacter violaceus Strain Cb vi76.</title>
        <authorList>
            <person name="Stevens D.C."/>
            <person name="Young J."/>
            <person name="Carmichael R."/>
            <person name="Tan J."/>
            <person name="Taylor R.E."/>
        </authorList>
    </citation>
    <scope>NUCLEOTIDE SEQUENCE [LARGE SCALE GENOMIC DNA]</scope>
    <source>
        <strain evidence="2 3">Cb vi76</strain>
    </source>
</reference>
<dbReference type="InterPro" id="IPR018717">
    <property type="entry name" value="DUF2241"/>
</dbReference>
<comment type="caution">
    <text evidence="2">The sequence shown here is derived from an EMBL/GenBank/DDBJ whole genome shotgun (WGS) entry which is preliminary data.</text>
</comment>
<name>A0A084SWQ3_9BACT</name>
<evidence type="ECO:0000259" key="1">
    <source>
        <dbReference type="Pfam" id="PF10000"/>
    </source>
</evidence>
<protein>
    <submittedName>
        <fullName evidence="2">Transporter</fullName>
    </submittedName>
</protein>
<dbReference type="Pfam" id="PF10000">
    <property type="entry name" value="ACT_3"/>
    <property type="match status" value="1"/>
</dbReference>
<dbReference type="PANTHER" id="PTHR39199">
    <property type="entry name" value="BLR5128 PROTEIN"/>
    <property type="match status" value="1"/>
</dbReference>
<accession>A0A084SWQ3</accession>
<dbReference type="SUPFAM" id="SSF55021">
    <property type="entry name" value="ACT-like"/>
    <property type="match status" value="2"/>
</dbReference>
<proteinExistence type="predicted"/>